<sequence>MSKNKSPLYLSLLLFLSQHSPVLSCRTGTSSECDSAPFVPSHNLVGEGFDVVKWQRKGAYVVDVKTYKTPDGNCTLCSNPLQGYKLQKLPVSAVDWRPFSRCHAVFSSSAHTSTSSLVEKCTSEESKIASLVVGGTRSRAYNFASQKTREDRYTFSTHGVSCEHYRYRVSTKPPISSEFRKDLARLPSVYDDSTRAEYRLFLVHCSKTVGVHSCLSLGVSVGLGKLKLSDVRGSCHKVIQNNDVATSYSSGLHQHYTEVSGGDGWVGEFALTRDDSGRYMTWLNSLKDHPDVVSYSLRPLYELLDNETQRAGMKADIEKYLEDNAEDKHSLALYSILAKHCPPKTWRGSLAVTIIQAWDLYGDYAGPTDSFVKMWFGSIYHRTHMIESNDPQWNAYFDLGKAITISGQRTGLHIQSGYLKPSIPGYSFKYYCKVFLCE</sequence>
<dbReference type="GO" id="GO:0051607">
    <property type="term" value="P:defense response to virus"/>
    <property type="evidence" value="ECO:0007669"/>
    <property type="project" value="TreeGrafter"/>
</dbReference>
<dbReference type="InterPro" id="IPR020864">
    <property type="entry name" value="MACPF"/>
</dbReference>
<dbReference type="Gene3D" id="2.60.40.150">
    <property type="entry name" value="C2 domain"/>
    <property type="match status" value="1"/>
</dbReference>
<evidence type="ECO:0000259" key="2">
    <source>
        <dbReference type="SMART" id="SM00457"/>
    </source>
</evidence>
<dbReference type="InParanoid" id="A0A3Q1EMU1"/>
<dbReference type="PANTHER" id="PTHR46096:SF1">
    <property type="entry name" value="PERFORIN 1.5"/>
    <property type="match status" value="1"/>
</dbReference>
<feature type="signal peptide" evidence="1">
    <location>
        <begin position="1"/>
        <end position="24"/>
    </location>
</feature>
<protein>
    <recommendedName>
        <fullName evidence="2">MACPF domain-containing protein</fullName>
    </recommendedName>
</protein>
<dbReference type="InterPro" id="IPR035892">
    <property type="entry name" value="C2_domain_sf"/>
</dbReference>
<dbReference type="PANTHER" id="PTHR46096">
    <property type="entry name" value="PERFORIN-1"/>
    <property type="match status" value="1"/>
</dbReference>
<dbReference type="GeneTree" id="ENSGT00990000204057"/>
<dbReference type="SMART" id="SM00457">
    <property type="entry name" value="MACPF"/>
    <property type="match status" value="1"/>
</dbReference>
<organism evidence="3 4">
    <name type="scientific">Acanthochromis polyacanthus</name>
    <name type="common">spiny chromis</name>
    <dbReference type="NCBI Taxonomy" id="80966"/>
    <lineage>
        <taxon>Eukaryota</taxon>
        <taxon>Metazoa</taxon>
        <taxon>Chordata</taxon>
        <taxon>Craniata</taxon>
        <taxon>Vertebrata</taxon>
        <taxon>Euteleostomi</taxon>
        <taxon>Actinopterygii</taxon>
        <taxon>Neopterygii</taxon>
        <taxon>Teleostei</taxon>
        <taxon>Neoteleostei</taxon>
        <taxon>Acanthomorphata</taxon>
        <taxon>Ovalentaria</taxon>
        <taxon>Pomacentridae</taxon>
        <taxon>Acanthochromis</taxon>
    </lineage>
</organism>
<evidence type="ECO:0000313" key="4">
    <source>
        <dbReference type="Proteomes" id="UP000257200"/>
    </source>
</evidence>
<evidence type="ECO:0000256" key="1">
    <source>
        <dbReference type="SAM" id="SignalP"/>
    </source>
</evidence>
<accession>A0A3Q1EMU1</accession>
<name>A0A3Q1EMU1_9TELE</name>
<keyword evidence="1" id="KW-0732">Signal</keyword>
<dbReference type="AlphaFoldDB" id="A0A3Q1EMU1"/>
<dbReference type="GO" id="GO:0001913">
    <property type="term" value="P:T cell mediated cytotoxicity"/>
    <property type="evidence" value="ECO:0007669"/>
    <property type="project" value="TreeGrafter"/>
</dbReference>
<dbReference type="SUPFAM" id="SSF49562">
    <property type="entry name" value="C2 domain (Calcium/lipid-binding domain, CaLB)"/>
    <property type="match status" value="1"/>
</dbReference>
<dbReference type="InterPro" id="IPR052784">
    <property type="entry name" value="Perforin-1_pore-forming"/>
</dbReference>
<reference evidence="3" key="2">
    <citation type="submission" date="2025-09" db="UniProtKB">
        <authorList>
            <consortium name="Ensembl"/>
        </authorList>
    </citation>
    <scope>IDENTIFICATION</scope>
</reference>
<reference evidence="3" key="1">
    <citation type="submission" date="2025-08" db="UniProtKB">
        <authorList>
            <consortium name="Ensembl"/>
        </authorList>
    </citation>
    <scope>IDENTIFICATION</scope>
</reference>
<feature type="domain" description="MACPF" evidence="2">
    <location>
        <begin position="152"/>
        <end position="322"/>
    </location>
</feature>
<proteinExistence type="predicted"/>
<keyword evidence="4" id="KW-1185">Reference proteome</keyword>
<dbReference type="GO" id="GO:0016020">
    <property type="term" value="C:membrane"/>
    <property type="evidence" value="ECO:0007669"/>
    <property type="project" value="TreeGrafter"/>
</dbReference>
<dbReference type="Proteomes" id="UP000257200">
    <property type="component" value="Unplaced"/>
</dbReference>
<dbReference type="STRING" id="80966.ENSAPOP00000005248"/>
<dbReference type="Ensembl" id="ENSAPOT00000008672.1">
    <property type="protein sequence ID" value="ENSAPOP00000005248.1"/>
    <property type="gene ID" value="ENSAPOG00000006966.1"/>
</dbReference>
<evidence type="ECO:0000313" key="3">
    <source>
        <dbReference type="Ensembl" id="ENSAPOP00000005248.1"/>
    </source>
</evidence>
<dbReference type="GO" id="GO:0001771">
    <property type="term" value="P:immunological synapse formation"/>
    <property type="evidence" value="ECO:0007669"/>
    <property type="project" value="TreeGrafter"/>
</dbReference>
<dbReference type="Pfam" id="PF01823">
    <property type="entry name" value="MACPF"/>
    <property type="match status" value="2"/>
</dbReference>
<dbReference type="GO" id="GO:0022829">
    <property type="term" value="F:wide pore channel activity"/>
    <property type="evidence" value="ECO:0007669"/>
    <property type="project" value="TreeGrafter"/>
</dbReference>
<feature type="chain" id="PRO_5018585298" description="MACPF domain-containing protein" evidence="1">
    <location>
        <begin position="25"/>
        <end position="438"/>
    </location>
</feature>